<proteinExistence type="inferred from homology"/>
<name>A0A6J2XS67_SITOR</name>
<accession>A0A6J2XS67</accession>
<evidence type="ECO:0000313" key="7">
    <source>
        <dbReference type="RefSeq" id="XP_030754307.1"/>
    </source>
</evidence>
<sequence length="760" mass="87710">MSDESDYHYDEEIDADNHEKIVENIISLNKIKRLKKPARTEPTSRISEFDLVKSSKSGDVEVDKLSKALGNKRKLSQIRQKLESTKKKSYTLPKPLEKPQSERIKRAVAYERNRLLLDRWEPFVTSNRAQAHLKFPLGEVETLSMQAKEAVKMTERWTVKSELEKELNTLDAVETEEYIIEDENESEFPLTLEELKEKRKEAAKLRAHQSFKEAKARRQNKIKSKKYHRILRKEKIKQKLKEFEELQKTDPELALKKLEEIEKARALERFNLRHKGTGQWAKNKQVRAKYDKESRQVLAEQLKISRDLTQEAKRVELDSDDEVTESNTSTANLNAVNINNPWLSKAQSSKEMVDFVSGYRKFWMEKNANDLAISSEAQAEEQSQTLIEPIKVDENKDVELERNNQGKRTINKTKINPKKVVKVNQFSEENKSVQVEKDTKVTKRKTTGQEQQKKKLMKSVTNLSNSSGEWNIDELFEKAEHTILKKIKSKTVQNPNKTKQTSKKLGNKKSVEEKDTPKKNVTLDMPTQKKRIVIDEELQETLINQSETGTNSNMESLKNILASKTTPQKDHSVNIDPSNFMTVKTPTQLGSTVPDLVEDDLPDEESYRNLVMEAFEDDDVVTDFQKEKQEEIDKEKPQDIDLNLPGWGSWAGTGIDPKKARKRKRFIVKMPKTLPRRDDNKGSLIINEKAASKVKQHQVTELPFPFKSVKDYEASIRAPIGNTFVPHTAFRRFIRPAVETKMGTIIEPVSDSILMSKKRG</sequence>
<dbReference type="FunCoup" id="A0A6J2XS67">
    <property type="interactions" value="1221"/>
</dbReference>
<dbReference type="GO" id="GO:0032040">
    <property type="term" value="C:small-subunit processome"/>
    <property type="evidence" value="ECO:0007669"/>
    <property type="project" value="InterPro"/>
</dbReference>
<comment type="similarity">
    <text evidence="2">Belongs to the UTP14 family.</text>
</comment>
<evidence type="ECO:0000256" key="2">
    <source>
        <dbReference type="ARBA" id="ARBA00007774"/>
    </source>
</evidence>
<feature type="compositionally biased region" description="Polar residues" evidence="5">
    <location>
        <begin position="575"/>
        <end position="591"/>
    </location>
</feature>
<dbReference type="GeneID" id="115881085"/>
<keyword evidence="6" id="KW-1185">Reference proteome</keyword>
<dbReference type="InParanoid" id="A0A6J2XS67"/>
<keyword evidence="4" id="KW-0539">Nucleus</keyword>
<evidence type="ECO:0000256" key="1">
    <source>
        <dbReference type="ARBA" id="ARBA00004604"/>
    </source>
</evidence>
<dbReference type="KEGG" id="soy:115881085"/>
<reference evidence="7" key="1">
    <citation type="submission" date="2025-08" db="UniProtKB">
        <authorList>
            <consortium name="RefSeq"/>
        </authorList>
    </citation>
    <scope>IDENTIFICATION</scope>
    <source>
        <tissue evidence="7">Gonads</tissue>
    </source>
</reference>
<feature type="compositionally biased region" description="Basic and acidic residues" evidence="5">
    <location>
        <begin position="509"/>
        <end position="518"/>
    </location>
</feature>
<dbReference type="GO" id="GO:0006364">
    <property type="term" value="P:rRNA processing"/>
    <property type="evidence" value="ECO:0007669"/>
    <property type="project" value="InterPro"/>
</dbReference>
<dbReference type="OrthoDB" id="277439at2759"/>
<gene>
    <name evidence="7" type="primary">LOC115881085</name>
</gene>
<evidence type="ECO:0000256" key="3">
    <source>
        <dbReference type="ARBA" id="ARBA00022553"/>
    </source>
</evidence>
<dbReference type="PANTHER" id="PTHR14150:SF12">
    <property type="entry name" value="U3 SMALL NUCLEOLAR RNA-ASSOCIATED PROTEIN 14 HOMOLOG A"/>
    <property type="match status" value="1"/>
</dbReference>
<protein>
    <submittedName>
        <fullName evidence="7">U3 small nucleolar RNA-associated protein 14 homolog C</fullName>
    </submittedName>
</protein>
<evidence type="ECO:0000313" key="6">
    <source>
        <dbReference type="Proteomes" id="UP000504635"/>
    </source>
</evidence>
<evidence type="ECO:0000256" key="5">
    <source>
        <dbReference type="SAM" id="MobiDB-lite"/>
    </source>
</evidence>
<keyword evidence="3" id="KW-0597">Phosphoprotein</keyword>
<dbReference type="InterPro" id="IPR006709">
    <property type="entry name" value="SSU_processome_Utp14"/>
</dbReference>
<dbReference type="RefSeq" id="XP_030754307.1">
    <property type="nucleotide sequence ID" value="XM_030898447.1"/>
</dbReference>
<dbReference type="AlphaFoldDB" id="A0A6J2XS67"/>
<dbReference type="PANTHER" id="PTHR14150">
    <property type="entry name" value="U3 SMALL NUCLEOLAR RNA-ASSOCIATED PROTEIN 14"/>
    <property type="match status" value="1"/>
</dbReference>
<organism evidence="6 7">
    <name type="scientific">Sitophilus oryzae</name>
    <name type="common">Rice weevil</name>
    <name type="synonym">Curculio oryzae</name>
    <dbReference type="NCBI Taxonomy" id="7048"/>
    <lineage>
        <taxon>Eukaryota</taxon>
        <taxon>Metazoa</taxon>
        <taxon>Ecdysozoa</taxon>
        <taxon>Arthropoda</taxon>
        <taxon>Hexapoda</taxon>
        <taxon>Insecta</taxon>
        <taxon>Pterygota</taxon>
        <taxon>Neoptera</taxon>
        <taxon>Endopterygota</taxon>
        <taxon>Coleoptera</taxon>
        <taxon>Polyphaga</taxon>
        <taxon>Cucujiformia</taxon>
        <taxon>Curculionidae</taxon>
        <taxon>Dryophthorinae</taxon>
        <taxon>Sitophilus</taxon>
    </lineage>
</organism>
<feature type="region of interest" description="Disordered" evidence="5">
    <location>
        <begin position="568"/>
        <end position="599"/>
    </location>
</feature>
<dbReference type="Proteomes" id="UP000504635">
    <property type="component" value="Unplaced"/>
</dbReference>
<feature type="compositionally biased region" description="Polar residues" evidence="5">
    <location>
        <begin position="490"/>
        <end position="499"/>
    </location>
</feature>
<dbReference type="Pfam" id="PF04615">
    <property type="entry name" value="Utp14"/>
    <property type="match status" value="1"/>
</dbReference>
<feature type="region of interest" description="Disordered" evidence="5">
    <location>
        <begin position="487"/>
        <end position="526"/>
    </location>
</feature>
<evidence type="ECO:0000256" key="4">
    <source>
        <dbReference type="ARBA" id="ARBA00023242"/>
    </source>
</evidence>
<feature type="region of interest" description="Disordered" evidence="5">
    <location>
        <begin position="435"/>
        <end position="456"/>
    </location>
</feature>
<comment type="subcellular location">
    <subcellularLocation>
        <location evidence="1">Nucleus</location>
        <location evidence="1">Nucleolus</location>
    </subcellularLocation>
</comment>